<evidence type="ECO:0000256" key="1">
    <source>
        <dbReference type="SAM" id="MobiDB-lite"/>
    </source>
</evidence>
<feature type="region of interest" description="Disordered" evidence="1">
    <location>
        <begin position="509"/>
        <end position="534"/>
    </location>
</feature>
<dbReference type="EMBL" id="JAFCMP010000040">
    <property type="protein sequence ID" value="KAG5190061.1"/>
    <property type="molecule type" value="Genomic_DNA"/>
</dbReference>
<dbReference type="AlphaFoldDB" id="A0A836CNP6"/>
<proteinExistence type="predicted"/>
<gene>
    <name evidence="2" type="ORF">JKP88DRAFT_300040</name>
</gene>
<keyword evidence="3" id="KW-1185">Reference proteome</keyword>
<accession>A0A836CNP6</accession>
<name>A0A836CNP6_9STRA</name>
<dbReference type="Proteomes" id="UP000664859">
    <property type="component" value="Unassembled WGS sequence"/>
</dbReference>
<sequence length="549" mass="55672">MSKRKADADPGADPDVDMAERASAVWRRELAARSAVTSAFSADVSRSSGAAVDGASVVAAGTPEGKAAMRREGRPARPGEYPSLELHAAYRDSCLAGTADLRRGGAQGPWLAALRAHGVGASLNRLLRDVRREEDAARGVAAARCTPLLPPELRARVTGFAGGCTHAEAEAKVLALIRTDRNAARDALMTFAARACAGAAAARRAKPAAPAPAAPAPAADAPEAPAPAAPAAPALADAPEALAPAPGAAPSRRLPVWLGDRPRGGGAGAAGRGRPPRVVEVLLGDGVGLRVVLPAHCPFFALEGEVRGHPSFAALGPDPRRVLTDAAGRPLSDVAADHPGYPVHAGATRLVLAPVDFPAAPRTLDLRVFRVACTHRGGRWRTRGTRAAELAGATPAEAAAAVAAVAARGVTRGVYLRAAGAAGACVAASDARSPSLARRAADWLASPPVRYALGPTRKRPGTATAELTEVIDCAEACGGCAARLERGSPGIRRWRLAALAASGRAIDVDAEAGGDGGGDGGGEDDDDLPPGHALYYESALGPAVRCPHP</sequence>
<protein>
    <submittedName>
        <fullName evidence="2">Uncharacterized protein</fullName>
    </submittedName>
</protein>
<organism evidence="2 3">
    <name type="scientific">Tribonema minus</name>
    <dbReference type="NCBI Taxonomy" id="303371"/>
    <lineage>
        <taxon>Eukaryota</taxon>
        <taxon>Sar</taxon>
        <taxon>Stramenopiles</taxon>
        <taxon>Ochrophyta</taxon>
        <taxon>PX clade</taxon>
        <taxon>Xanthophyceae</taxon>
        <taxon>Tribonematales</taxon>
        <taxon>Tribonemataceae</taxon>
        <taxon>Tribonema</taxon>
    </lineage>
</organism>
<evidence type="ECO:0000313" key="2">
    <source>
        <dbReference type="EMBL" id="KAG5190061.1"/>
    </source>
</evidence>
<evidence type="ECO:0000313" key="3">
    <source>
        <dbReference type="Proteomes" id="UP000664859"/>
    </source>
</evidence>
<feature type="compositionally biased region" description="Low complexity" evidence="1">
    <location>
        <begin position="231"/>
        <end position="250"/>
    </location>
</feature>
<comment type="caution">
    <text evidence="2">The sequence shown here is derived from an EMBL/GenBank/DDBJ whole genome shotgun (WGS) entry which is preliminary data.</text>
</comment>
<feature type="region of interest" description="Disordered" evidence="1">
    <location>
        <begin position="210"/>
        <end position="274"/>
    </location>
</feature>
<reference evidence="2" key="1">
    <citation type="submission" date="2021-02" db="EMBL/GenBank/DDBJ databases">
        <title>First Annotated Genome of the Yellow-green Alga Tribonema minus.</title>
        <authorList>
            <person name="Mahan K.M."/>
        </authorList>
    </citation>
    <scope>NUCLEOTIDE SEQUENCE</scope>
    <source>
        <strain evidence="2">UTEX B ZZ1240</strain>
    </source>
</reference>
<feature type="region of interest" description="Disordered" evidence="1">
    <location>
        <begin position="1"/>
        <end position="20"/>
    </location>
</feature>